<proteinExistence type="predicted"/>
<dbReference type="Proteomes" id="UP000612746">
    <property type="component" value="Unassembled WGS sequence"/>
</dbReference>
<evidence type="ECO:0000313" key="2">
    <source>
        <dbReference type="Proteomes" id="UP000612746"/>
    </source>
</evidence>
<reference evidence="1" key="1">
    <citation type="submission" date="2020-12" db="EMBL/GenBank/DDBJ databases">
        <title>Metabolic potential, ecology and presence of endohyphal bacteria is reflected in genomic diversity of Mucoromycotina.</title>
        <authorList>
            <person name="Muszewska A."/>
            <person name="Okrasinska A."/>
            <person name="Steczkiewicz K."/>
            <person name="Drgas O."/>
            <person name="Orlowska M."/>
            <person name="Perlinska-Lenart U."/>
            <person name="Aleksandrzak-Piekarczyk T."/>
            <person name="Szatraj K."/>
            <person name="Zielenkiewicz U."/>
            <person name="Pilsyk S."/>
            <person name="Malc E."/>
            <person name="Mieczkowski P."/>
            <person name="Kruszewska J.S."/>
            <person name="Biernat P."/>
            <person name="Pawlowska J."/>
        </authorList>
    </citation>
    <scope>NUCLEOTIDE SEQUENCE</scope>
    <source>
        <strain evidence="1">WA0000051536</strain>
    </source>
</reference>
<gene>
    <name evidence="1" type="ORF">INT44_001958</name>
</gene>
<name>A0A8H7UMF7_9FUNG</name>
<accession>A0A8H7UMF7</accession>
<dbReference type="OrthoDB" id="1716625at2759"/>
<organism evidence="1 2">
    <name type="scientific">Umbelopsis vinacea</name>
    <dbReference type="NCBI Taxonomy" id="44442"/>
    <lineage>
        <taxon>Eukaryota</taxon>
        <taxon>Fungi</taxon>
        <taxon>Fungi incertae sedis</taxon>
        <taxon>Mucoromycota</taxon>
        <taxon>Mucoromycotina</taxon>
        <taxon>Umbelopsidomycetes</taxon>
        <taxon>Umbelopsidales</taxon>
        <taxon>Umbelopsidaceae</taxon>
        <taxon>Umbelopsis</taxon>
    </lineage>
</organism>
<sequence>MDVLSDISSSSNVLVPELEKAASRRAYANFQYSWSKRTMLALVDSSQTTQRSLQRQLSLSENSSCTSCDLNSETSTDCTTPTSIGQMPEDLVFRRKQSIKRTYAFNELIDTERVYVTDLRVMVEVSYSEVTLSHRKTIESLSAVS</sequence>
<comment type="caution">
    <text evidence="1">The sequence shown here is derived from an EMBL/GenBank/DDBJ whole genome shotgun (WGS) entry which is preliminary data.</text>
</comment>
<protein>
    <recommendedName>
        <fullName evidence="3">DH domain-containing protein</fullName>
    </recommendedName>
</protein>
<keyword evidence="2" id="KW-1185">Reference proteome</keyword>
<dbReference type="Gene3D" id="1.20.900.10">
    <property type="entry name" value="Dbl homology (DH) domain"/>
    <property type="match status" value="1"/>
</dbReference>
<dbReference type="InterPro" id="IPR035899">
    <property type="entry name" value="DBL_dom_sf"/>
</dbReference>
<dbReference type="EMBL" id="JAEPRA010000005">
    <property type="protein sequence ID" value="KAG2185168.1"/>
    <property type="molecule type" value="Genomic_DNA"/>
</dbReference>
<evidence type="ECO:0008006" key="3">
    <source>
        <dbReference type="Google" id="ProtNLM"/>
    </source>
</evidence>
<evidence type="ECO:0000313" key="1">
    <source>
        <dbReference type="EMBL" id="KAG2185168.1"/>
    </source>
</evidence>
<dbReference type="AlphaFoldDB" id="A0A8H7UMF7"/>
<dbReference type="SUPFAM" id="SSF48065">
    <property type="entry name" value="DBL homology domain (DH-domain)"/>
    <property type="match status" value="1"/>
</dbReference>